<feature type="region of interest" description="Disordered" evidence="5">
    <location>
        <begin position="966"/>
        <end position="1078"/>
    </location>
</feature>
<feature type="repeat" description="WD" evidence="4">
    <location>
        <begin position="733"/>
        <end position="772"/>
    </location>
</feature>
<feature type="repeat" description="WD" evidence="4">
    <location>
        <begin position="815"/>
        <end position="854"/>
    </location>
</feature>
<dbReference type="SUPFAM" id="SSF81383">
    <property type="entry name" value="F-box domain"/>
    <property type="match status" value="1"/>
</dbReference>
<organism evidence="7 8">
    <name type="scientific">Geranomyces variabilis</name>
    <dbReference type="NCBI Taxonomy" id="109894"/>
    <lineage>
        <taxon>Eukaryota</taxon>
        <taxon>Fungi</taxon>
        <taxon>Fungi incertae sedis</taxon>
        <taxon>Chytridiomycota</taxon>
        <taxon>Chytridiomycota incertae sedis</taxon>
        <taxon>Chytridiomycetes</taxon>
        <taxon>Spizellomycetales</taxon>
        <taxon>Powellomycetaceae</taxon>
        <taxon>Geranomyces</taxon>
    </lineage>
</organism>
<feature type="compositionally biased region" description="Acidic residues" evidence="5">
    <location>
        <begin position="1000"/>
        <end position="1036"/>
    </location>
</feature>
<dbReference type="InterPro" id="IPR015943">
    <property type="entry name" value="WD40/YVTN_repeat-like_dom_sf"/>
</dbReference>
<accession>A0AAD5XPZ5</accession>
<dbReference type="CDD" id="cd00200">
    <property type="entry name" value="WD40"/>
    <property type="match status" value="1"/>
</dbReference>
<dbReference type="EMBL" id="JADGJQ010000006">
    <property type="protein sequence ID" value="KAJ3183410.1"/>
    <property type="molecule type" value="Genomic_DNA"/>
</dbReference>
<dbReference type="PANTHER" id="PTHR19872">
    <property type="entry name" value="UBIQUITIN LIGASE SPECIFICITY FACTOR/HREP PROTEIN"/>
    <property type="match status" value="1"/>
</dbReference>
<dbReference type="Gene3D" id="1.20.1280.50">
    <property type="match status" value="1"/>
</dbReference>
<dbReference type="InterPro" id="IPR051075">
    <property type="entry name" value="SCF_subunit_WD-repeat"/>
</dbReference>
<dbReference type="InterPro" id="IPR036322">
    <property type="entry name" value="WD40_repeat_dom_sf"/>
</dbReference>
<name>A0AAD5XPZ5_9FUNG</name>
<dbReference type="PROSITE" id="PS50294">
    <property type="entry name" value="WD_REPEATS_REGION"/>
    <property type="match status" value="4"/>
</dbReference>
<dbReference type="InterPro" id="IPR020472">
    <property type="entry name" value="WD40_PAC1"/>
</dbReference>
<dbReference type="Gene3D" id="2.130.10.10">
    <property type="entry name" value="YVTN repeat-like/Quinoprotein amine dehydrogenase"/>
    <property type="match status" value="1"/>
</dbReference>
<feature type="compositionally biased region" description="Polar residues" evidence="5">
    <location>
        <begin position="163"/>
        <end position="178"/>
    </location>
</feature>
<dbReference type="InterPro" id="IPR036047">
    <property type="entry name" value="F-box-like_dom_sf"/>
</dbReference>
<feature type="region of interest" description="Disordered" evidence="5">
    <location>
        <begin position="891"/>
        <end position="914"/>
    </location>
</feature>
<keyword evidence="7" id="KW-0436">Ligase</keyword>
<dbReference type="PROSITE" id="PS00678">
    <property type="entry name" value="WD_REPEATS_1"/>
    <property type="match status" value="2"/>
</dbReference>
<proteinExistence type="predicted"/>
<dbReference type="PRINTS" id="PR00320">
    <property type="entry name" value="GPROTEINBRPT"/>
</dbReference>
<dbReference type="SMART" id="SM00256">
    <property type="entry name" value="FBOX"/>
    <property type="match status" value="1"/>
</dbReference>
<evidence type="ECO:0000259" key="6">
    <source>
        <dbReference type="PROSITE" id="PS50181"/>
    </source>
</evidence>
<gene>
    <name evidence="7" type="primary">CDC4</name>
    <name evidence="7" type="ORF">HDU87_006729</name>
</gene>
<feature type="compositionally biased region" description="Polar residues" evidence="5">
    <location>
        <begin position="1"/>
        <end position="16"/>
    </location>
</feature>
<sequence length="1078" mass="117642">MLPPAASSTRNRATTLTPPPHLPVNSNDDPALATFSSSIPATASYQPANRRPSGLSHHQSHPIGQAHITLAPRQITTTVVTTTTTRTTDFPSLRIPPAPLRSRFDRETYPLAATPTPPSLKKFTFDLNGVSTSVSELEECEIQDSFSFTENAAQSRNFLGSPASASRAFTDQTESPLGTFSRKRPISPEQVSMPASAGAMHEKNLAFTSITTSLPAARAHKRRGSIGSSSGNSSATAFSGSRSANSEFQRITSAPKSHLGAVGPIPIPLTPFPESNPLENTHAASDISMSDHSAMNLPSPTASPTQATFSHQVFEHLPMATVSHVAGDTHQEDPFGVGAIADRWPMAVDIPPEFASLPALGDIPHILTTFDTLPTPLKSYLLLQILRRCPFSTLQFVSSLILPSLKRDYIGLLPVELGYQVLQFLDLRSLGRCAAVSKKWKHVVDGEGADLAVWKRRLISEGWYDDTEVRDEICPPAHGSSSSRRGSRNPNHMDYDSDMGNIDHPVPINGRQARDDWPVDWEEYGSLLHNFRRPAESVSQGLEVPANLYKNLYRRHHLIRQNWFHGRYRHISFPGHAFNVVTCLQFDADKIVSGSDDQTIHIYDTRTGELTKNLQGHEGGVWALQYWNDVLVSGSTDRTVRVWDMDTGKCTHLFQGHTSTVRCLLIIIPHKNYETGRMEPEVPLVVTGSRDATLRVWRLPHPKRDDPWNPENSMSSPAAGDAASTNPFFKHCLRGHSDSVRAIAGYGNRLVSGSYDSTVRIWNIDTGTVVFTCRGHREKVYSVGYSHELKRAVSGSMDASVKIWCTNTGTLLFDLTGHTSLVGLLELSPQYLVSAAADTTLRVWSPTTGHCLANLTGHAAAITCFHHDPRLNRIVSGSDGGVKVWELSSTGYGSGQPPSDAPFGPSLAYTQGPNGAQPVHGRFIRDLVKGVQGVWRVRMDESRLVCAVQREGGSTWFEVLDFTDGREGGVRVEGPGDRVAVRPRGVGVSADGQPFRSDQQSDEDASDEEDEDGEDEDEDEYQEDDDDDAGSNDDDDEHRGGGGGGAYRTEEDAEEEHSPDRMQVEGAVAAGAANQGTP</sequence>
<evidence type="ECO:0000256" key="3">
    <source>
        <dbReference type="ARBA" id="ARBA00022786"/>
    </source>
</evidence>
<keyword evidence="1 4" id="KW-0853">WD repeat</keyword>
<keyword evidence="2" id="KW-0677">Repeat</keyword>
<dbReference type="PROSITE" id="PS50082">
    <property type="entry name" value="WD_REPEATS_2"/>
    <property type="match status" value="5"/>
</dbReference>
<feature type="compositionally biased region" description="Low complexity" evidence="5">
    <location>
        <begin position="225"/>
        <end position="241"/>
    </location>
</feature>
<dbReference type="Pfam" id="PF12937">
    <property type="entry name" value="F-box-like"/>
    <property type="match status" value="1"/>
</dbReference>
<evidence type="ECO:0000256" key="2">
    <source>
        <dbReference type="ARBA" id="ARBA00022737"/>
    </source>
</evidence>
<dbReference type="Pfam" id="PF00400">
    <property type="entry name" value="WD40"/>
    <property type="match status" value="7"/>
</dbReference>
<feature type="region of interest" description="Disordered" evidence="5">
    <location>
        <begin position="701"/>
        <end position="722"/>
    </location>
</feature>
<feature type="compositionally biased region" description="Polar residues" evidence="5">
    <location>
        <begin position="24"/>
        <end position="47"/>
    </location>
</feature>
<dbReference type="InterPro" id="IPR019775">
    <property type="entry name" value="WD40_repeat_CS"/>
</dbReference>
<feature type="repeat" description="WD" evidence="4">
    <location>
        <begin position="581"/>
        <end position="613"/>
    </location>
</feature>
<feature type="domain" description="F-box" evidence="6">
    <location>
        <begin position="407"/>
        <end position="457"/>
    </location>
</feature>
<feature type="region of interest" description="Disordered" evidence="5">
    <location>
        <begin position="1"/>
        <end position="67"/>
    </location>
</feature>
<dbReference type="PANTHER" id="PTHR19872:SF9">
    <property type="entry name" value="UBIQUITIN-BINDING SDF UBIQUITIN LIGASE COMPLEX SUBUNIT"/>
    <property type="match status" value="1"/>
</dbReference>
<dbReference type="Proteomes" id="UP001212152">
    <property type="component" value="Unassembled WGS sequence"/>
</dbReference>
<keyword evidence="8" id="KW-1185">Reference proteome</keyword>
<keyword evidence="3" id="KW-0833">Ubl conjugation pathway</keyword>
<dbReference type="SMART" id="SM00320">
    <property type="entry name" value="WD40"/>
    <property type="match status" value="7"/>
</dbReference>
<evidence type="ECO:0000313" key="7">
    <source>
        <dbReference type="EMBL" id="KAJ3183410.1"/>
    </source>
</evidence>
<dbReference type="InterPro" id="IPR001680">
    <property type="entry name" value="WD40_rpt"/>
</dbReference>
<dbReference type="InterPro" id="IPR001810">
    <property type="entry name" value="F-box_dom"/>
</dbReference>
<feature type="repeat" description="WD" evidence="4">
    <location>
        <begin position="773"/>
        <end position="814"/>
    </location>
</feature>
<reference evidence="7" key="1">
    <citation type="submission" date="2020-05" db="EMBL/GenBank/DDBJ databases">
        <title>Phylogenomic resolution of chytrid fungi.</title>
        <authorList>
            <person name="Stajich J.E."/>
            <person name="Amses K."/>
            <person name="Simmons R."/>
            <person name="Seto K."/>
            <person name="Myers J."/>
            <person name="Bonds A."/>
            <person name="Quandt C.A."/>
            <person name="Barry K."/>
            <person name="Liu P."/>
            <person name="Grigoriev I."/>
            <person name="Longcore J.E."/>
            <person name="James T.Y."/>
        </authorList>
    </citation>
    <scope>NUCLEOTIDE SEQUENCE</scope>
    <source>
        <strain evidence="7">JEL0379</strain>
    </source>
</reference>
<feature type="region of interest" description="Disordered" evidence="5">
    <location>
        <begin position="474"/>
        <end position="497"/>
    </location>
</feature>
<evidence type="ECO:0000256" key="4">
    <source>
        <dbReference type="PROSITE-ProRule" id="PRU00221"/>
    </source>
</evidence>
<evidence type="ECO:0000256" key="1">
    <source>
        <dbReference type="ARBA" id="ARBA00022574"/>
    </source>
</evidence>
<evidence type="ECO:0000313" key="8">
    <source>
        <dbReference type="Proteomes" id="UP001212152"/>
    </source>
</evidence>
<dbReference type="GO" id="GO:0016874">
    <property type="term" value="F:ligase activity"/>
    <property type="evidence" value="ECO:0007669"/>
    <property type="project" value="UniProtKB-KW"/>
</dbReference>
<feature type="region of interest" description="Disordered" evidence="5">
    <location>
        <begin position="216"/>
        <end position="247"/>
    </location>
</feature>
<feature type="repeat" description="WD" evidence="4">
    <location>
        <begin position="614"/>
        <end position="653"/>
    </location>
</feature>
<dbReference type="PROSITE" id="PS50181">
    <property type="entry name" value="FBOX"/>
    <property type="match status" value="1"/>
</dbReference>
<dbReference type="SUPFAM" id="SSF50978">
    <property type="entry name" value="WD40 repeat-like"/>
    <property type="match status" value="1"/>
</dbReference>
<feature type="compositionally biased region" description="Basic and acidic residues" evidence="5">
    <location>
        <begin position="966"/>
        <end position="980"/>
    </location>
</feature>
<dbReference type="AlphaFoldDB" id="A0AAD5XPZ5"/>
<comment type="caution">
    <text evidence="7">The sequence shown here is derived from an EMBL/GenBank/DDBJ whole genome shotgun (WGS) entry which is preliminary data.</text>
</comment>
<evidence type="ECO:0000256" key="5">
    <source>
        <dbReference type="SAM" id="MobiDB-lite"/>
    </source>
</evidence>
<protein>
    <submittedName>
        <fullName evidence="7">SCF ubiquitin ligase complex subunit cdc4</fullName>
    </submittedName>
</protein>
<feature type="region of interest" description="Disordered" evidence="5">
    <location>
        <begin position="163"/>
        <end position="190"/>
    </location>
</feature>